<dbReference type="EC" id="2.8.1.-" evidence="4"/>
<dbReference type="EMBL" id="CP122566">
    <property type="protein sequence ID" value="WGH94448.1"/>
    <property type="molecule type" value="Genomic_DNA"/>
</dbReference>
<dbReference type="PANTHER" id="PTHR11364:SF27">
    <property type="entry name" value="SULFURTRANSFERASE"/>
    <property type="match status" value="1"/>
</dbReference>
<dbReference type="Pfam" id="PF00581">
    <property type="entry name" value="Rhodanese"/>
    <property type="match status" value="2"/>
</dbReference>
<dbReference type="SMART" id="SM00450">
    <property type="entry name" value="RHOD"/>
    <property type="match status" value="2"/>
</dbReference>
<keyword evidence="2" id="KW-0677">Repeat</keyword>
<gene>
    <name evidence="4" type="ORF">QDX21_00615</name>
</gene>
<dbReference type="InterPro" id="IPR036873">
    <property type="entry name" value="Rhodanese-like_dom_sf"/>
</dbReference>
<sequence length="319" mass="34184">MTSLGHTATEQRPAALISDQVLSYWLRHDDEQHVQEDPGTQPEGFVATDQAPQAGHLVILDVRWSATEPGEGHERYRQGHIPGAVFVSMSGQLSGHGAPSEGRHPLPDASRFTDAVRMLGINDGDTVVVYDDVASTSAPRAWWLLRYAGMERVYVLDGGLHAWREAGLPLQAGEALPAIGKAHISWGKMPVVGTEEVEALAADDNGVLLDARDYRRYTGEEEPIDPVAGHIPGAVSAPVSELTDETGRFLPAQKLREHFASRGVAPEHAVGVYCGSGVTASAEVLALYIAGMDVALYPGSFSAWINAGDRPVATGEHPY</sequence>
<evidence type="ECO:0000256" key="2">
    <source>
        <dbReference type="ARBA" id="ARBA00022737"/>
    </source>
</evidence>
<dbReference type="PROSITE" id="PS50206">
    <property type="entry name" value="RHODANESE_3"/>
    <property type="match status" value="2"/>
</dbReference>
<feature type="domain" description="Rhodanese" evidence="3">
    <location>
        <begin position="53"/>
        <end position="172"/>
    </location>
</feature>
<dbReference type="SUPFAM" id="SSF52821">
    <property type="entry name" value="Rhodanese/Cell cycle control phosphatase"/>
    <property type="match status" value="2"/>
</dbReference>
<dbReference type="InterPro" id="IPR001763">
    <property type="entry name" value="Rhodanese-like_dom"/>
</dbReference>
<dbReference type="Proteomes" id="UP001224674">
    <property type="component" value="Chromosome"/>
</dbReference>
<keyword evidence="5" id="KW-1185">Reference proteome</keyword>
<dbReference type="Gene3D" id="3.40.250.10">
    <property type="entry name" value="Rhodanese-like domain"/>
    <property type="match status" value="2"/>
</dbReference>
<dbReference type="CDD" id="cd01448">
    <property type="entry name" value="TST_Repeat_1"/>
    <property type="match status" value="1"/>
</dbReference>
<evidence type="ECO:0000313" key="4">
    <source>
        <dbReference type="EMBL" id="WGH94448.1"/>
    </source>
</evidence>
<evidence type="ECO:0000259" key="3">
    <source>
        <dbReference type="PROSITE" id="PS50206"/>
    </source>
</evidence>
<dbReference type="InterPro" id="IPR045078">
    <property type="entry name" value="TST/MPST-like"/>
</dbReference>
<dbReference type="AlphaFoldDB" id="A0AAJ6APH0"/>
<evidence type="ECO:0000256" key="1">
    <source>
        <dbReference type="ARBA" id="ARBA00022679"/>
    </source>
</evidence>
<accession>A0AAJ6APH0</accession>
<keyword evidence="1 4" id="KW-0808">Transferase</keyword>
<evidence type="ECO:0000313" key="5">
    <source>
        <dbReference type="Proteomes" id="UP001224674"/>
    </source>
</evidence>
<dbReference type="PROSITE" id="PS00380">
    <property type="entry name" value="RHODANESE_1"/>
    <property type="match status" value="1"/>
</dbReference>
<reference evidence="4 5" key="1">
    <citation type="submission" date="2023-03" db="EMBL/GenBank/DDBJ databases">
        <title>Complete genome sequences of several Auritidibacter ignavus strains isolated from ear infections.</title>
        <authorList>
            <person name="Baehr T."/>
            <person name="Baumhoegger A.M."/>
        </authorList>
    </citation>
    <scope>NUCLEOTIDE SEQUENCE [LARGE SCALE GENOMIC DNA]</scope>
    <source>
        <strain evidence="4 5">BABAE-6</strain>
    </source>
</reference>
<name>A0AAJ6APH0_9MICC</name>
<dbReference type="RefSeq" id="WP_110110006.1">
    <property type="nucleotide sequence ID" value="NZ_CP122566.1"/>
</dbReference>
<dbReference type="GO" id="GO:0004792">
    <property type="term" value="F:thiosulfate-cyanide sulfurtransferase activity"/>
    <property type="evidence" value="ECO:0007669"/>
    <property type="project" value="InterPro"/>
</dbReference>
<dbReference type="CDD" id="cd01449">
    <property type="entry name" value="TST_Repeat_2"/>
    <property type="match status" value="1"/>
</dbReference>
<proteinExistence type="predicted"/>
<dbReference type="InterPro" id="IPR001307">
    <property type="entry name" value="Thiosulphate_STrfase_CS"/>
</dbReference>
<protein>
    <submittedName>
        <fullName evidence="4">Sulfurtransferase</fullName>
        <ecNumber evidence="4">2.8.1.-</ecNumber>
    </submittedName>
</protein>
<organism evidence="4 5">
    <name type="scientific">Auritidibacter ignavus</name>
    <dbReference type="NCBI Taxonomy" id="678932"/>
    <lineage>
        <taxon>Bacteria</taxon>
        <taxon>Bacillati</taxon>
        <taxon>Actinomycetota</taxon>
        <taxon>Actinomycetes</taxon>
        <taxon>Micrococcales</taxon>
        <taxon>Micrococcaceae</taxon>
        <taxon>Auritidibacter</taxon>
    </lineage>
</organism>
<feature type="domain" description="Rhodanese" evidence="3">
    <location>
        <begin position="202"/>
        <end position="313"/>
    </location>
</feature>
<dbReference type="PANTHER" id="PTHR11364">
    <property type="entry name" value="THIOSULFATE SULFERTANSFERASE"/>
    <property type="match status" value="1"/>
</dbReference>